<feature type="signal peptide" evidence="2">
    <location>
        <begin position="1"/>
        <end position="21"/>
    </location>
</feature>
<proteinExistence type="predicted"/>
<dbReference type="EMBL" id="GEGO01000774">
    <property type="protein sequence ID" value="JAR94630.1"/>
    <property type="molecule type" value="Transcribed_RNA"/>
</dbReference>
<dbReference type="AlphaFoldDB" id="A0A147BV86"/>
<organism evidence="3">
    <name type="scientific">Ixodes ricinus</name>
    <name type="common">Common tick</name>
    <name type="synonym">Acarus ricinus</name>
    <dbReference type="NCBI Taxonomy" id="34613"/>
    <lineage>
        <taxon>Eukaryota</taxon>
        <taxon>Metazoa</taxon>
        <taxon>Ecdysozoa</taxon>
        <taxon>Arthropoda</taxon>
        <taxon>Chelicerata</taxon>
        <taxon>Arachnida</taxon>
        <taxon>Acari</taxon>
        <taxon>Parasitiformes</taxon>
        <taxon>Ixodida</taxon>
        <taxon>Ixodoidea</taxon>
        <taxon>Ixodidae</taxon>
        <taxon>Ixodinae</taxon>
        <taxon>Ixodes</taxon>
    </lineage>
</organism>
<keyword evidence="2" id="KW-0732">Signal</keyword>
<protein>
    <submittedName>
        <fullName evidence="3">Putative salivary secreted peptide</fullName>
    </submittedName>
</protein>
<reference evidence="3" key="1">
    <citation type="journal article" date="2018" name="PLoS Negl. Trop. Dis.">
        <title>Sialome diversity of ticks revealed by RNAseq of single tick salivary glands.</title>
        <authorList>
            <person name="Perner J."/>
            <person name="Kropackova S."/>
            <person name="Kopacek P."/>
            <person name="Ribeiro J.M."/>
        </authorList>
    </citation>
    <scope>NUCLEOTIDE SEQUENCE</scope>
    <source>
        <strain evidence="3">Siblings of single egg batch collected in Ceske Budejovice</strain>
        <tissue evidence="3">Salivary glands</tissue>
    </source>
</reference>
<accession>A0A147BV86</accession>
<evidence type="ECO:0000313" key="3">
    <source>
        <dbReference type="EMBL" id="JAR94630.1"/>
    </source>
</evidence>
<evidence type="ECO:0000256" key="1">
    <source>
        <dbReference type="SAM" id="MobiDB-lite"/>
    </source>
</evidence>
<name>A0A147BV86_IXORI</name>
<sequence length="138" mass="15015">MEIKWMLGYSLLSVLLVLGDAQKSKGQANPKPSQDPKKPASQKPAATAAKQAVQKNTAASTPTTPSTDPKICDLKDNGSEFALPSLQCTLQHLPEEIANKWKDHMKTKSTNESGLLTEICEAKKEKSRPGFHAKVFGR</sequence>
<feature type="chain" id="PRO_5007543180" evidence="2">
    <location>
        <begin position="22"/>
        <end position="138"/>
    </location>
</feature>
<evidence type="ECO:0000256" key="2">
    <source>
        <dbReference type="SAM" id="SignalP"/>
    </source>
</evidence>
<feature type="compositionally biased region" description="Low complexity" evidence="1">
    <location>
        <begin position="57"/>
        <end position="67"/>
    </location>
</feature>
<feature type="region of interest" description="Disordered" evidence="1">
    <location>
        <begin position="23"/>
        <end position="72"/>
    </location>
</feature>